<dbReference type="InterPro" id="IPR003736">
    <property type="entry name" value="PAAI_dom"/>
</dbReference>
<protein>
    <submittedName>
        <fullName evidence="1">DUF4442 domain-containing protein</fullName>
    </submittedName>
</protein>
<dbReference type="Pfam" id="PF14539">
    <property type="entry name" value="DUF4442"/>
    <property type="match status" value="1"/>
</dbReference>
<dbReference type="EMBL" id="JBHSTI010000008">
    <property type="protein sequence ID" value="MFC6238558.1"/>
    <property type="molecule type" value="Genomic_DNA"/>
</dbReference>
<comment type="caution">
    <text evidence="1">The sequence shown here is derived from an EMBL/GenBank/DDBJ whole genome shotgun (WGS) entry which is preliminary data.</text>
</comment>
<dbReference type="InterPro" id="IPR029069">
    <property type="entry name" value="HotDog_dom_sf"/>
</dbReference>
<organism evidence="1 2">
    <name type="scientific">Longivirga aurantiaca</name>
    <dbReference type="NCBI Taxonomy" id="1837743"/>
    <lineage>
        <taxon>Bacteria</taxon>
        <taxon>Bacillati</taxon>
        <taxon>Actinomycetota</taxon>
        <taxon>Actinomycetes</taxon>
        <taxon>Sporichthyales</taxon>
        <taxon>Sporichthyaceae</taxon>
        <taxon>Longivirga</taxon>
    </lineage>
</organism>
<sequence length="158" mass="16855">MALDLDTVRSTMPTTVPFVGTLGIEYLELSRDHAVCRLPDDVRFHNHIGGSHAGAMFTLAETASGALVLSNYGEMLGEVTPLAVEATIRYLKVARGPVTATAHMASEVDSVIATLKAGGRPEFHVEVELTTGEGDDLLVTGAVTVLWTLKPNRRPETA</sequence>
<dbReference type="Proteomes" id="UP001596138">
    <property type="component" value="Unassembled WGS sequence"/>
</dbReference>
<reference evidence="2" key="1">
    <citation type="journal article" date="2019" name="Int. J. Syst. Evol. Microbiol.">
        <title>The Global Catalogue of Microorganisms (GCM) 10K type strain sequencing project: providing services to taxonomists for standard genome sequencing and annotation.</title>
        <authorList>
            <consortium name="The Broad Institute Genomics Platform"/>
            <consortium name="The Broad Institute Genome Sequencing Center for Infectious Disease"/>
            <person name="Wu L."/>
            <person name="Ma J."/>
        </authorList>
    </citation>
    <scope>NUCLEOTIDE SEQUENCE [LARGE SCALE GENOMIC DNA]</scope>
    <source>
        <strain evidence="2">CGMCC 4.7317</strain>
    </source>
</reference>
<accession>A0ABW1T1I9</accession>
<gene>
    <name evidence="1" type="ORF">ACFQGU_11770</name>
</gene>
<dbReference type="CDD" id="cd03443">
    <property type="entry name" value="PaaI_thioesterase"/>
    <property type="match status" value="1"/>
</dbReference>
<dbReference type="SUPFAM" id="SSF54637">
    <property type="entry name" value="Thioesterase/thiol ester dehydrase-isomerase"/>
    <property type="match status" value="1"/>
</dbReference>
<dbReference type="Gene3D" id="3.10.129.10">
    <property type="entry name" value="Hotdog Thioesterase"/>
    <property type="match status" value="1"/>
</dbReference>
<dbReference type="InterPro" id="IPR027961">
    <property type="entry name" value="DUF4442"/>
</dbReference>
<name>A0ABW1T1I9_9ACTN</name>
<evidence type="ECO:0000313" key="2">
    <source>
        <dbReference type="Proteomes" id="UP001596138"/>
    </source>
</evidence>
<dbReference type="NCBIfam" id="TIGR00369">
    <property type="entry name" value="unchar_dom_1"/>
    <property type="match status" value="1"/>
</dbReference>
<keyword evidence="2" id="KW-1185">Reference proteome</keyword>
<dbReference type="RefSeq" id="WP_386766873.1">
    <property type="nucleotide sequence ID" value="NZ_JBHSTI010000008.1"/>
</dbReference>
<proteinExistence type="predicted"/>
<evidence type="ECO:0000313" key="1">
    <source>
        <dbReference type="EMBL" id="MFC6238558.1"/>
    </source>
</evidence>